<proteinExistence type="inferred from homology"/>
<accession>A0A1H2R6B1</accession>
<evidence type="ECO:0000313" key="8">
    <source>
        <dbReference type="Proteomes" id="UP000182589"/>
    </source>
</evidence>
<comment type="similarity">
    <text evidence="1">Belongs to the ABC transporter superfamily.</text>
</comment>
<reference evidence="8" key="1">
    <citation type="submission" date="2016-10" db="EMBL/GenBank/DDBJ databases">
        <authorList>
            <person name="Varghese N."/>
        </authorList>
    </citation>
    <scope>NUCLEOTIDE SEQUENCE [LARGE SCALE GENOMIC DNA]</scope>
    <source>
        <strain evidence="8">DSM 12489</strain>
    </source>
</reference>
<keyword evidence="8" id="KW-1185">Reference proteome</keyword>
<evidence type="ECO:0000313" key="6">
    <source>
        <dbReference type="EMBL" id="GLV13193.1"/>
    </source>
</evidence>
<dbReference type="PANTHER" id="PTHR43776:SF12">
    <property type="entry name" value="OLIGOPEPTIDE ABC TRANSPORTER, ATP-BINDING PROTEIN"/>
    <property type="match status" value="1"/>
</dbReference>
<sequence length="318" mass="35239">MPSSPLLQVEEVSKRFRVQGRELHAVEKVSFQLDAGKTMGLVGESGSGKSTLGRLVLRLLDANEGRIVFNGQDITKLSPKQMRPLRRDMQIIFQDPQASMSPRMTIGAAIEDAMAIHNIGTKAERQKRVDELLERVGLSTVVKYAFPHELSGGQLQRVGIARALSLNPKLVICDEPISALDVSIQVQVIQLLQELQKDFNLTYIFISHNLAVVEYLSDQVAVLYLGEVVEQGPAEELFANPTHPYTQVLLQSILKMPEDADKRQALTSIQGEIPSPFNPPSGCTFHPRCPFATDVCRQKKPERKLVGSQHSVTCHLAN</sequence>
<dbReference type="EMBL" id="BSRA01000004">
    <property type="protein sequence ID" value="GLV13193.1"/>
    <property type="molecule type" value="Genomic_DNA"/>
</dbReference>
<dbReference type="NCBIfam" id="TIGR01727">
    <property type="entry name" value="oligo_HPY"/>
    <property type="match status" value="1"/>
</dbReference>
<dbReference type="PROSITE" id="PS00211">
    <property type="entry name" value="ABC_TRANSPORTER_1"/>
    <property type="match status" value="1"/>
</dbReference>
<dbReference type="InterPro" id="IPR017871">
    <property type="entry name" value="ABC_transporter-like_CS"/>
</dbReference>
<dbReference type="InterPro" id="IPR027417">
    <property type="entry name" value="P-loop_NTPase"/>
</dbReference>
<dbReference type="SMART" id="SM00382">
    <property type="entry name" value="AAA"/>
    <property type="match status" value="1"/>
</dbReference>
<dbReference type="InterPro" id="IPR050319">
    <property type="entry name" value="ABC_transp_ATP-bind"/>
</dbReference>
<dbReference type="GO" id="GO:0016887">
    <property type="term" value="F:ATP hydrolysis activity"/>
    <property type="evidence" value="ECO:0007669"/>
    <property type="project" value="InterPro"/>
</dbReference>
<keyword evidence="2" id="KW-0813">Transport</keyword>
<feature type="domain" description="ABC transporter" evidence="5">
    <location>
        <begin position="7"/>
        <end position="250"/>
    </location>
</feature>
<evidence type="ECO:0000256" key="4">
    <source>
        <dbReference type="ARBA" id="ARBA00022840"/>
    </source>
</evidence>
<dbReference type="PROSITE" id="PS50893">
    <property type="entry name" value="ABC_TRANSPORTER_2"/>
    <property type="match status" value="1"/>
</dbReference>
<keyword evidence="4 7" id="KW-0067">ATP-binding</keyword>
<dbReference type="PANTHER" id="PTHR43776">
    <property type="entry name" value="TRANSPORT ATP-BINDING PROTEIN"/>
    <property type="match status" value="1"/>
</dbReference>
<dbReference type="InterPro" id="IPR013563">
    <property type="entry name" value="Oligopep_ABC_C"/>
</dbReference>
<protein>
    <submittedName>
        <fullName evidence="6">ABC transporter ATP-binding protein</fullName>
    </submittedName>
    <submittedName>
        <fullName evidence="7">Peptide/nickel transport system ATP-binding protein</fullName>
    </submittedName>
</protein>
<reference evidence="7" key="2">
    <citation type="submission" date="2016-10" db="EMBL/GenBank/DDBJ databases">
        <authorList>
            <person name="de Groot N.N."/>
        </authorList>
    </citation>
    <scope>NUCLEOTIDE SEQUENCE [LARGE SCALE GENOMIC DNA]</scope>
    <source>
        <strain evidence="7">DSM 12489</strain>
    </source>
</reference>
<dbReference type="Proteomes" id="UP001157137">
    <property type="component" value="Unassembled WGS sequence"/>
</dbReference>
<dbReference type="Pfam" id="PF00005">
    <property type="entry name" value="ABC_tran"/>
    <property type="match status" value="1"/>
</dbReference>
<evidence type="ECO:0000256" key="1">
    <source>
        <dbReference type="ARBA" id="ARBA00005417"/>
    </source>
</evidence>
<dbReference type="CDD" id="cd03257">
    <property type="entry name" value="ABC_NikE_OppD_transporters"/>
    <property type="match status" value="1"/>
</dbReference>
<dbReference type="GO" id="GO:0005524">
    <property type="term" value="F:ATP binding"/>
    <property type="evidence" value="ECO:0007669"/>
    <property type="project" value="UniProtKB-KW"/>
</dbReference>
<keyword evidence="3" id="KW-0547">Nucleotide-binding</keyword>
<dbReference type="GO" id="GO:0015833">
    <property type="term" value="P:peptide transport"/>
    <property type="evidence" value="ECO:0007669"/>
    <property type="project" value="InterPro"/>
</dbReference>
<gene>
    <name evidence="6" type="ORF">Heshes_08770</name>
    <name evidence="7" type="ORF">SAMN04489725_102154</name>
</gene>
<dbReference type="STRING" id="89784.SAMN04489725_102154"/>
<dbReference type="InterPro" id="IPR003593">
    <property type="entry name" value="AAA+_ATPase"/>
</dbReference>
<dbReference type="GO" id="GO:0055085">
    <property type="term" value="P:transmembrane transport"/>
    <property type="evidence" value="ECO:0007669"/>
    <property type="project" value="UniProtKB-ARBA"/>
</dbReference>
<evidence type="ECO:0000259" key="5">
    <source>
        <dbReference type="PROSITE" id="PS50893"/>
    </source>
</evidence>
<reference evidence="6" key="3">
    <citation type="submission" date="2023-02" db="EMBL/GenBank/DDBJ databases">
        <title>Proposal of a novel subspecies: Alicyclobacillus hesperidum subspecies aegle.</title>
        <authorList>
            <person name="Goto K."/>
            <person name="Fujii T."/>
            <person name="Yasui K."/>
            <person name="Mochida K."/>
            <person name="Kato-Tanaka Y."/>
            <person name="Morohoshi S."/>
            <person name="An S.Y."/>
            <person name="Kasai H."/>
            <person name="Yokota A."/>
        </authorList>
    </citation>
    <scope>NUCLEOTIDE SEQUENCE</scope>
    <source>
        <strain evidence="6">DSM 12766</strain>
    </source>
</reference>
<dbReference type="Gene3D" id="3.40.50.300">
    <property type="entry name" value="P-loop containing nucleotide triphosphate hydrolases"/>
    <property type="match status" value="1"/>
</dbReference>
<dbReference type="SUPFAM" id="SSF52540">
    <property type="entry name" value="P-loop containing nucleoside triphosphate hydrolases"/>
    <property type="match status" value="1"/>
</dbReference>
<dbReference type="RefSeq" id="WP_040289575.1">
    <property type="nucleotide sequence ID" value="NZ_BSRA01000004.1"/>
</dbReference>
<dbReference type="Pfam" id="PF08352">
    <property type="entry name" value="oligo_HPY"/>
    <property type="match status" value="1"/>
</dbReference>
<dbReference type="EMBL" id="FNOJ01000002">
    <property type="protein sequence ID" value="SDW14209.1"/>
    <property type="molecule type" value="Genomic_DNA"/>
</dbReference>
<dbReference type="Proteomes" id="UP000182589">
    <property type="component" value="Unassembled WGS sequence"/>
</dbReference>
<evidence type="ECO:0000313" key="7">
    <source>
        <dbReference type="EMBL" id="SDW14209.1"/>
    </source>
</evidence>
<dbReference type="AlphaFoldDB" id="A0A1H2R6B1"/>
<evidence type="ECO:0000256" key="3">
    <source>
        <dbReference type="ARBA" id="ARBA00022741"/>
    </source>
</evidence>
<organism evidence="7 8">
    <name type="scientific">Alicyclobacillus hesperidum</name>
    <dbReference type="NCBI Taxonomy" id="89784"/>
    <lineage>
        <taxon>Bacteria</taxon>
        <taxon>Bacillati</taxon>
        <taxon>Bacillota</taxon>
        <taxon>Bacilli</taxon>
        <taxon>Bacillales</taxon>
        <taxon>Alicyclobacillaceae</taxon>
        <taxon>Alicyclobacillus</taxon>
    </lineage>
</organism>
<evidence type="ECO:0000256" key="2">
    <source>
        <dbReference type="ARBA" id="ARBA00022448"/>
    </source>
</evidence>
<dbReference type="FunFam" id="3.40.50.300:FF:000016">
    <property type="entry name" value="Oligopeptide ABC transporter ATP-binding component"/>
    <property type="match status" value="1"/>
</dbReference>
<name>A0A1H2R6B1_9BACL</name>
<dbReference type="InterPro" id="IPR003439">
    <property type="entry name" value="ABC_transporter-like_ATP-bd"/>
</dbReference>